<name>A0A7W8E634_9BACT</name>
<dbReference type="AlphaFoldDB" id="A0A7W8E634"/>
<sequence length="59" mass="6297">MALIMQLRVDGKFLGPIVDCWSENTTASTMNTKKPAAISFELSALGPVTGFCHLINSVA</sequence>
<proteinExistence type="predicted"/>
<accession>A0A7W8E634</accession>
<protein>
    <submittedName>
        <fullName evidence="1">Uncharacterized protein</fullName>
    </submittedName>
</protein>
<keyword evidence="2" id="KW-1185">Reference proteome</keyword>
<reference evidence="1 2" key="1">
    <citation type="submission" date="2020-08" db="EMBL/GenBank/DDBJ databases">
        <title>Genomic Encyclopedia of Type Strains, Phase IV (KMG-V): Genome sequencing to study the core and pangenomes of soil and plant-associated prokaryotes.</title>
        <authorList>
            <person name="Whitman W."/>
        </authorList>
    </citation>
    <scope>NUCLEOTIDE SEQUENCE [LARGE SCALE GENOMIC DNA]</scope>
    <source>
        <strain evidence="1 2">M8UP14</strain>
    </source>
</reference>
<evidence type="ECO:0000313" key="1">
    <source>
        <dbReference type="EMBL" id="MBB5060257.1"/>
    </source>
</evidence>
<comment type="caution">
    <text evidence="1">The sequence shown here is derived from an EMBL/GenBank/DDBJ whole genome shotgun (WGS) entry which is preliminary data.</text>
</comment>
<gene>
    <name evidence="1" type="ORF">HDF16_004993</name>
</gene>
<dbReference type="EMBL" id="JACHIP010000011">
    <property type="protein sequence ID" value="MBB5060257.1"/>
    <property type="molecule type" value="Genomic_DNA"/>
</dbReference>
<evidence type="ECO:0000313" key="2">
    <source>
        <dbReference type="Proteomes" id="UP000540989"/>
    </source>
</evidence>
<organism evidence="1 2">
    <name type="scientific">Granulicella aggregans</name>
    <dbReference type="NCBI Taxonomy" id="474949"/>
    <lineage>
        <taxon>Bacteria</taxon>
        <taxon>Pseudomonadati</taxon>
        <taxon>Acidobacteriota</taxon>
        <taxon>Terriglobia</taxon>
        <taxon>Terriglobales</taxon>
        <taxon>Acidobacteriaceae</taxon>
        <taxon>Granulicella</taxon>
    </lineage>
</organism>
<dbReference type="Proteomes" id="UP000540989">
    <property type="component" value="Unassembled WGS sequence"/>
</dbReference>